<reference evidence="2 3" key="1">
    <citation type="submission" date="2020-05" db="EMBL/GenBank/DDBJ databases">
        <title>Genomic Encyclopedia of Type Strains, Phase IV (KMG-V): Genome sequencing to study the core and pangenomes of soil and plant-associated prokaryotes.</title>
        <authorList>
            <person name="Whitman W."/>
        </authorList>
    </citation>
    <scope>NUCLEOTIDE SEQUENCE [LARGE SCALE GENOMIC DNA]</scope>
    <source>
        <strain evidence="2 3">C29</strain>
    </source>
</reference>
<sequence>MSKMNPAGRPAPWVGLSLLAAASLLMSGCIATGARQEGESAANAPAPATAPAPAGARAKVGPGMNAAGEVVDASKVEAGHGQQVKGLGGWEGEITGRPAPGSRFTRLQIGMSMKQVTDLVGQPTDQGAYMTGKAWIPFYFGSDRHRYEMAYKGQGRLIFAGGSLGDFTGGNLIWIIHSASESGYR</sequence>
<accession>A0ABX2G6K4</accession>
<name>A0ABX2G6K4_9BURK</name>
<gene>
    <name evidence="2" type="ORF">HNQ01_003726</name>
</gene>
<evidence type="ECO:0000313" key="2">
    <source>
        <dbReference type="EMBL" id="NRT57963.1"/>
    </source>
</evidence>
<evidence type="ECO:0008006" key="4">
    <source>
        <dbReference type="Google" id="ProtNLM"/>
    </source>
</evidence>
<feature type="chain" id="PRO_5045225119" description="Lipoprotein" evidence="1">
    <location>
        <begin position="32"/>
        <end position="185"/>
    </location>
</feature>
<evidence type="ECO:0000256" key="1">
    <source>
        <dbReference type="SAM" id="SignalP"/>
    </source>
</evidence>
<keyword evidence="3" id="KW-1185">Reference proteome</keyword>
<organism evidence="2 3">
    <name type="scientific">Sphaerotilus uruguayifluvii</name>
    <dbReference type="NCBI Taxonomy" id="2735897"/>
    <lineage>
        <taxon>Bacteria</taxon>
        <taxon>Pseudomonadati</taxon>
        <taxon>Pseudomonadota</taxon>
        <taxon>Betaproteobacteria</taxon>
        <taxon>Burkholderiales</taxon>
        <taxon>Sphaerotilaceae</taxon>
        <taxon>Sphaerotilus</taxon>
    </lineage>
</organism>
<proteinExistence type="predicted"/>
<dbReference type="EMBL" id="JABSNM010000021">
    <property type="protein sequence ID" value="NRT57963.1"/>
    <property type="molecule type" value="Genomic_DNA"/>
</dbReference>
<evidence type="ECO:0000313" key="3">
    <source>
        <dbReference type="Proteomes" id="UP001516061"/>
    </source>
</evidence>
<dbReference type="Proteomes" id="UP001516061">
    <property type="component" value="Unassembled WGS sequence"/>
</dbReference>
<comment type="caution">
    <text evidence="2">The sequence shown here is derived from an EMBL/GenBank/DDBJ whole genome shotgun (WGS) entry which is preliminary data.</text>
</comment>
<keyword evidence="1" id="KW-0732">Signal</keyword>
<protein>
    <recommendedName>
        <fullName evidence="4">Lipoprotein</fullName>
    </recommendedName>
</protein>
<feature type="signal peptide" evidence="1">
    <location>
        <begin position="1"/>
        <end position="31"/>
    </location>
</feature>
<dbReference type="PROSITE" id="PS51257">
    <property type="entry name" value="PROKAR_LIPOPROTEIN"/>
    <property type="match status" value="1"/>
</dbReference>
<dbReference type="RefSeq" id="WP_286180965.1">
    <property type="nucleotide sequence ID" value="NZ_JABSNM010000021.1"/>
</dbReference>